<feature type="region of interest" description="Disordered" evidence="3">
    <location>
        <begin position="667"/>
        <end position="727"/>
    </location>
</feature>
<dbReference type="PANTHER" id="PTHR15949:SF3">
    <property type="entry name" value="TESTIS-EXPRESSED PROTEIN 264"/>
    <property type="match status" value="1"/>
</dbReference>
<evidence type="ECO:0000256" key="3">
    <source>
        <dbReference type="SAM" id="MobiDB-lite"/>
    </source>
</evidence>
<evidence type="ECO:0000313" key="7">
    <source>
        <dbReference type="EMBL" id="WAR26501.1"/>
    </source>
</evidence>
<keyword evidence="4" id="KW-0732">Signal</keyword>
<evidence type="ECO:0000313" key="8">
    <source>
        <dbReference type="Proteomes" id="UP001164746"/>
    </source>
</evidence>
<name>A0ABY7G5C9_MYAAR</name>
<feature type="compositionally biased region" description="Low complexity" evidence="3">
    <location>
        <begin position="46"/>
        <end position="68"/>
    </location>
</feature>
<dbReference type="InterPro" id="IPR001304">
    <property type="entry name" value="C-type_lectin-like"/>
</dbReference>
<organism evidence="7 8">
    <name type="scientific">Mya arenaria</name>
    <name type="common">Soft-shell clam</name>
    <dbReference type="NCBI Taxonomy" id="6604"/>
    <lineage>
        <taxon>Eukaryota</taxon>
        <taxon>Metazoa</taxon>
        <taxon>Spiralia</taxon>
        <taxon>Lophotrochozoa</taxon>
        <taxon>Mollusca</taxon>
        <taxon>Bivalvia</taxon>
        <taxon>Autobranchia</taxon>
        <taxon>Heteroconchia</taxon>
        <taxon>Euheterodonta</taxon>
        <taxon>Imparidentia</taxon>
        <taxon>Neoheterodontei</taxon>
        <taxon>Myida</taxon>
        <taxon>Myoidea</taxon>
        <taxon>Myidae</taxon>
        <taxon>Mya</taxon>
    </lineage>
</organism>
<keyword evidence="8" id="KW-1185">Reference proteome</keyword>
<feature type="compositionally biased region" description="Polar residues" evidence="3">
    <location>
        <begin position="713"/>
        <end position="722"/>
    </location>
</feature>
<gene>
    <name evidence="7" type="ORF">MAR_012205</name>
</gene>
<feature type="compositionally biased region" description="Basic and acidic residues" evidence="3">
    <location>
        <begin position="813"/>
        <end position="825"/>
    </location>
</feature>
<dbReference type="InterPro" id="IPR016186">
    <property type="entry name" value="C-type_lectin-like/link_sf"/>
</dbReference>
<dbReference type="SMART" id="SM00137">
    <property type="entry name" value="MAM"/>
    <property type="match status" value="1"/>
</dbReference>
<dbReference type="SUPFAM" id="SSF49899">
    <property type="entry name" value="Concanavalin A-like lectins/glucanases"/>
    <property type="match status" value="1"/>
</dbReference>
<keyword evidence="2" id="KW-0175">Coiled coil</keyword>
<feature type="compositionally biased region" description="Polar residues" evidence="3">
    <location>
        <begin position="782"/>
        <end position="812"/>
    </location>
</feature>
<feature type="compositionally biased region" description="Acidic residues" evidence="3">
    <location>
        <begin position="696"/>
        <end position="709"/>
    </location>
</feature>
<dbReference type="Gene3D" id="2.60.120.200">
    <property type="match status" value="1"/>
</dbReference>
<dbReference type="SUPFAM" id="SSF56436">
    <property type="entry name" value="C-type lectin-like"/>
    <property type="match status" value="1"/>
</dbReference>
<dbReference type="InterPro" id="IPR011256">
    <property type="entry name" value="Reg_factor_effector_dom_sf"/>
</dbReference>
<feature type="domain" description="C-type lectin" evidence="5">
    <location>
        <begin position="374"/>
        <end position="499"/>
    </location>
</feature>
<feature type="domain" description="MAM" evidence="6">
    <location>
        <begin position="198"/>
        <end position="361"/>
    </location>
</feature>
<dbReference type="Proteomes" id="UP001164746">
    <property type="component" value="Chromosome 14"/>
</dbReference>
<dbReference type="EMBL" id="CP111025">
    <property type="protein sequence ID" value="WAR26501.1"/>
    <property type="molecule type" value="Genomic_DNA"/>
</dbReference>
<dbReference type="PROSITE" id="PS50060">
    <property type="entry name" value="MAM_2"/>
    <property type="match status" value="1"/>
</dbReference>
<feature type="region of interest" description="Disordered" evidence="3">
    <location>
        <begin position="763"/>
        <end position="832"/>
    </location>
</feature>
<feature type="chain" id="PRO_5046565744" evidence="4">
    <location>
        <begin position="19"/>
        <end position="832"/>
    </location>
</feature>
<evidence type="ECO:0000259" key="6">
    <source>
        <dbReference type="PROSITE" id="PS50060"/>
    </source>
</evidence>
<evidence type="ECO:0000256" key="4">
    <source>
        <dbReference type="SAM" id="SignalP"/>
    </source>
</evidence>
<reference evidence="7" key="1">
    <citation type="submission" date="2022-11" db="EMBL/GenBank/DDBJ databases">
        <title>Centuries of genome instability and evolution in soft-shell clam transmissible cancer (bioRxiv).</title>
        <authorList>
            <person name="Hart S.F.M."/>
            <person name="Yonemitsu M.A."/>
            <person name="Giersch R.M."/>
            <person name="Beal B.F."/>
            <person name="Arriagada G."/>
            <person name="Davis B.W."/>
            <person name="Ostrander E.A."/>
            <person name="Goff S.P."/>
            <person name="Metzger M.J."/>
        </authorList>
    </citation>
    <scope>NUCLEOTIDE SEQUENCE</scope>
    <source>
        <strain evidence="7">MELC-2E11</strain>
        <tissue evidence="7">Siphon/mantle</tissue>
    </source>
</reference>
<dbReference type="PROSITE" id="PS00615">
    <property type="entry name" value="C_TYPE_LECTIN_1"/>
    <property type="match status" value="1"/>
</dbReference>
<dbReference type="CDD" id="cd00037">
    <property type="entry name" value="CLECT"/>
    <property type="match status" value="1"/>
</dbReference>
<evidence type="ECO:0000256" key="2">
    <source>
        <dbReference type="SAM" id="Coils"/>
    </source>
</evidence>
<feature type="signal peptide" evidence="4">
    <location>
        <begin position="1"/>
        <end position="18"/>
    </location>
</feature>
<dbReference type="SMART" id="SM00034">
    <property type="entry name" value="CLECT"/>
    <property type="match status" value="1"/>
</dbReference>
<dbReference type="InterPro" id="IPR000998">
    <property type="entry name" value="MAM_dom"/>
</dbReference>
<dbReference type="SUPFAM" id="SSF55136">
    <property type="entry name" value="Probable bacterial effector-binding domain"/>
    <property type="match status" value="1"/>
</dbReference>
<evidence type="ECO:0000256" key="1">
    <source>
        <dbReference type="ARBA" id="ARBA00023157"/>
    </source>
</evidence>
<accession>A0ABY7G5C9</accession>
<keyword evidence="1" id="KW-1015">Disulfide bond</keyword>
<dbReference type="InterPro" id="IPR018378">
    <property type="entry name" value="C-type_lectin_CS"/>
</dbReference>
<dbReference type="InterPro" id="IPR016187">
    <property type="entry name" value="CTDL_fold"/>
</dbReference>
<dbReference type="PANTHER" id="PTHR15949">
    <property type="entry name" value="TESTIS-EXPRESSED PROTEIN 264"/>
    <property type="match status" value="1"/>
</dbReference>
<feature type="coiled-coil region" evidence="2">
    <location>
        <begin position="76"/>
        <end position="110"/>
    </location>
</feature>
<protein>
    <submittedName>
        <fullName evidence="7">TX264-like protein</fullName>
    </submittedName>
</protein>
<dbReference type="PROSITE" id="PS50041">
    <property type="entry name" value="C_TYPE_LECTIN_2"/>
    <property type="match status" value="1"/>
</dbReference>
<dbReference type="Gene3D" id="3.20.80.10">
    <property type="entry name" value="Regulatory factor, effector binding domain"/>
    <property type="match status" value="1"/>
</dbReference>
<dbReference type="Gene3D" id="3.10.100.10">
    <property type="entry name" value="Mannose-Binding Protein A, subunit A"/>
    <property type="match status" value="1"/>
</dbReference>
<feature type="compositionally biased region" description="Basic and acidic residues" evidence="3">
    <location>
        <begin position="667"/>
        <end position="676"/>
    </location>
</feature>
<feature type="compositionally biased region" description="Low complexity" evidence="3">
    <location>
        <begin position="677"/>
        <end position="691"/>
    </location>
</feature>
<dbReference type="Pfam" id="PF00059">
    <property type="entry name" value="Lectin_C"/>
    <property type="match status" value="1"/>
</dbReference>
<proteinExistence type="predicted"/>
<feature type="compositionally biased region" description="Polar residues" evidence="3">
    <location>
        <begin position="763"/>
        <end position="775"/>
    </location>
</feature>
<feature type="region of interest" description="Disordered" evidence="3">
    <location>
        <begin position="44"/>
        <end position="68"/>
    </location>
</feature>
<sequence>MRGLLVLIVTAWISRVTSQTLDPGCSFFNGQCVYNVKLGHSSQCDSVSSRATTDTSATGSGSGSTTGFQSCSCKDIDALNNDVATLNTNMNTLQSNFNKLAQTLNTTQQQLSGMETQYSVLMMEKQNLTADLTHHQLLLTKSQVELANMVSSMTIETDRLRTELLSTSDKLTICQTQLNLLDSQTTNTPVLYGDYVSHYCGFEDLHNCNYTLDTCTSSEVECWHRGTGKQDVYSGPVEDHTYGSPNGHYMYIDPTLKPFHASSSPSPDVTPRKARMTSPELPAANEYCVGGGDGYPVYTMTGNEDEYWHMAQISLDSEYTAQPIRIVFEGTTSSYYTLTPLYPYPSRQDNYDTLAIPDCPAGSRKLVQGNVTSCYSFHITPRSWYEAVDECKSEASNGHLVGINSELEQQFLVDAMQTNAAYTTAGQHGWYTSGNDERTEASFMWTDTGYPYSLNYTDWHAGQPNNVGNAQDCLLLQYQSSDYEWGDVDCADKHPFICEMHKIEVGAGSPPIGKVTVAYKFGKGPYKNSGDLFTEVYKFAPHSKPIGIYYDNPKMIPAEKLRYCVGAILSEGNVKVEQELLDTMLAEGFKVLKLPKVSHCVKTSFPYDNALCAYPFLEIYSDTEIQFMAPLSQQEDFFVPEAKEHIPEEYANNANDESQDDSLLDLERDDASRSSRETSASSYTRSYVSSRFETENFSDEEESDNENDADANVQDSEISSSVDPRPFKACTNLLDEAENQDKKPDDVHDHEEVILMTDDLKENSTSCADDSSNLHDSGVCSGRTSASPNESENMTDIPNTSEVDGNDSSSSFEEIKMEQVEKEASESQALKA</sequence>
<dbReference type="InterPro" id="IPR013320">
    <property type="entry name" value="ConA-like_dom_sf"/>
</dbReference>
<evidence type="ECO:0000259" key="5">
    <source>
        <dbReference type="PROSITE" id="PS50041"/>
    </source>
</evidence>